<evidence type="ECO:0000259" key="2">
    <source>
        <dbReference type="SMART" id="SM01204"/>
    </source>
</evidence>
<comment type="caution">
    <text evidence="3">The sequence shown here is derived from an EMBL/GenBank/DDBJ whole genome shotgun (WGS) entry which is preliminary data.</text>
</comment>
<evidence type="ECO:0008006" key="5">
    <source>
        <dbReference type="Google" id="ProtNLM"/>
    </source>
</evidence>
<feature type="domain" description="FIST C-domain" evidence="2">
    <location>
        <begin position="218"/>
        <end position="369"/>
    </location>
</feature>
<dbReference type="Proteomes" id="UP000295277">
    <property type="component" value="Unassembled WGS sequence"/>
</dbReference>
<dbReference type="EMBL" id="SLVM01000007">
    <property type="protein sequence ID" value="TCM85453.1"/>
    <property type="molecule type" value="Genomic_DNA"/>
</dbReference>
<protein>
    <recommendedName>
        <fullName evidence="5">Small ligand-binding sensory domain FIST</fullName>
    </recommendedName>
</protein>
<evidence type="ECO:0000259" key="1">
    <source>
        <dbReference type="SMART" id="SM00897"/>
    </source>
</evidence>
<accession>A0A4R1YXF3</accession>
<proteinExistence type="predicted"/>
<dbReference type="Pfam" id="PF08495">
    <property type="entry name" value="FIST"/>
    <property type="match status" value="1"/>
</dbReference>
<dbReference type="InterPro" id="IPR019494">
    <property type="entry name" value="FIST_C"/>
</dbReference>
<keyword evidence="4" id="KW-1185">Reference proteome</keyword>
<reference evidence="3 4" key="1">
    <citation type="submission" date="2019-03" db="EMBL/GenBank/DDBJ databases">
        <title>Genomic Encyclopedia of Type Strains, Phase IV (KMG-IV): sequencing the most valuable type-strain genomes for metagenomic binning, comparative biology and taxonomic classification.</title>
        <authorList>
            <person name="Goeker M."/>
        </authorList>
    </citation>
    <scope>NUCLEOTIDE SEQUENCE [LARGE SCALE GENOMIC DNA]</scope>
    <source>
        <strain evidence="3 4">DSM 21153</strain>
    </source>
</reference>
<name>A0A4R1YXF3_9RHOB</name>
<evidence type="ECO:0000313" key="3">
    <source>
        <dbReference type="EMBL" id="TCM85453.1"/>
    </source>
</evidence>
<evidence type="ECO:0000313" key="4">
    <source>
        <dbReference type="Proteomes" id="UP000295277"/>
    </source>
</evidence>
<dbReference type="OrthoDB" id="179842at2"/>
<dbReference type="SMART" id="SM00897">
    <property type="entry name" value="FIST"/>
    <property type="match status" value="1"/>
</dbReference>
<sequence>MRIIVSEIVAQEDIAALVAHLHELGSLPQFCTLHLDERLDPTPLLKLSRETGMMLMGGTSCSGALTADGVCAGVLFAIDDGEGSYGTALRPFDDDPSAAAEAATRAAIDNAGRTGERPDLVWIYGTPGEEERVLSGIERVVGPDTPIAGGSAADNSVAGGWSVFAEGRCAGRAVAIGVLYPSGEVSLAYHNGYAPTERSGIVTRVEGRRVAEIDARPAAEVYSAWTGGAVCTDTEGGQTRSILGESTFWPLGRETHRIAGVPYFILAHPAAVDGEGGLHLFADVAAGERLTQMTGSAGALIERAGRVARIACEAGRMQPAGIAGALIVYCGGCMLGVHDRLDDLTNGVCEALPAVPFAGVFTFGEQGPILNSGNRHGNLMVSCILFSK</sequence>
<dbReference type="Pfam" id="PF10442">
    <property type="entry name" value="FIST_C"/>
    <property type="match status" value="1"/>
</dbReference>
<dbReference type="PANTHER" id="PTHR40252">
    <property type="entry name" value="BLR0328 PROTEIN"/>
    <property type="match status" value="1"/>
</dbReference>
<organism evidence="3 4">
    <name type="scientific">Rhodovulum steppense</name>
    <dbReference type="NCBI Taxonomy" id="540251"/>
    <lineage>
        <taxon>Bacteria</taxon>
        <taxon>Pseudomonadati</taxon>
        <taxon>Pseudomonadota</taxon>
        <taxon>Alphaproteobacteria</taxon>
        <taxon>Rhodobacterales</taxon>
        <taxon>Paracoccaceae</taxon>
        <taxon>Rhodovulum</taxon>
    </lineage>
</organism>
<gene>
    <name evidence="3" type="ORF">EV216_10727</name>
</gene>
<dbReference type="PANTHER" id="PTHR40252:SF2">
    <property type="entry name" value="BLR0328 PROTEIN"/>
    <property type="match status" value="1"/>
</dbReference>
<dbReference type="InterPro" id="IPR013702">
    <property type="entry name" value="FIST_domain_N"/>
</dbReference>
<dbReference type="SMART" id="SM01204">
    <property type="entry name" value="FIST_C"/>
    <property type="match status" value="1"/>
</dbReference>
<feature type="domain" description="FIST" evidence="1">
    <location>
        <begin position="27"/>
        <end position="217"/>
    </location>
</feature>
<dbReference type="AlphaFoldDB" id="A0A4R1YXF3"/>